<dbReference type="InterPro" id="IPR022398">
    <property type="entry name" value="Peptidase_S8_His-AS"/>
</dbReference>
<dbReference type="InterPro" id="IPR015500">
    <property type="entry name" value="Peptidase_S8_subtilisin-rel"/>
</dbReference>
<dbReference type="Gene3D" id="2.60.120.1290">
    <property type="match status" value="1"/>
</dbReference>
<dbReference type="PANTHER" id="PTHR43806">
    <property type="entry name" value="PEPTIDASE S8"/>
    <property type="match status" value="1"/>
</dbReference>
<keyword evidence="4 5" id="KW-0720">Serine protease</keyword>
<dbReference type="CDD" id="cd07478">
    <property type="entry name" value="Peptidases_S8_CspA-like"/>
    <property type="match status" value="1"/>
</dbReference>
<dbReference type="InterPro" id="IPR000209">
    <property type="entry name" value="Peptidase_S8/S53_dom"/>
</dbReference>
<evidence type="ECO:0000259" key="6">
    <source>
        <dbReference type="Pfam" id="PF00082"/>
    </source>
</evidence>
<proteinExistence type="inferred from homology"/>
<dbReference type="Gene3D" id="3.40.50.200">
    <property type="entry name" value="Peptidase S8/S53 domain"/>
    <property type="match status" value="1"/>
</dbReference>
<feature type="domain" description="Peptidase S8/S53" evidence="6">
    <location>
        <begin position="440"/>
        <end position="550"/>
    </location>
</feature>
<dbReference type="InterPro" id="IPR017310">
    <property type="entry name" value="Pept_S8A_subtilisin_clostridia"/>
</dbReference>
<dbReference type="PIRSF" id="PIRSF037894">
    <property type="entry name" value="Subtilisin_rel_CspABC"/>
    <property type="match status" value="1"/>
</dbReference>
<feature type="active site" description="Charge relay system" evidence="5">
    <location>
        <position position="172"/>
    </location>
</feature>
<dbReference type="AlphaFoldDB" id="A0A1I6ISQ7"/>
<evidence type="ECO:0000256" key="3">
    <source>
        <dbReference type="ARBA" id="ARBA00022801"/>
    </source>
</evidence>
<dbReference type="PROSITE" id="PS00137">
    <property type="entry name" value="SUBTILASE_HIS"/>
    <property type="match status" value="1"/>
</dbReference>
<dbReference type="InterPro" id="IPR023827">
    <property type="entry name" value="Peptidase_S8_Asp-AS"/>
</dbReference>
<dbReference type="RefSeq" id="WP_092559725.1">
    <property type="nucleotide sequence ID" value="NZ_FOYZ01000003.1"/>
</dbReference>
<keyword evidence="8" id="KW-1185">Reference proteome</keyword>
<dbReference type="OrthoDB" id="9762689at2"/>
<feature type="active site" description="Charge relay system" evidence="5">
    <location>
        <position position="495"/>
    </location>
</feature>
<dbReference type="STRING" id="37658.SAMN05661086_01139"/>
<dbReference type="SUPFAM" id="SSF52743">
    <property type="entry name" value="Subtilisin-like"/>
    <property type="match status" value="1"/>
</dbReference>
<dbReference type="InterPro" id="IPR050131">
    <property type="entry name" value="Peptidase_S8_subtilisin-like"/>
</dbReference>
<keyword evidence="3 5" id="KW-0378">Hydrolase</keyword>
<dbReference type="GO" id="GO:0004252">
    <property type="term" value="F:serine-type endopeptidase activity"/>
    <property type="evidence" value="ECO:0007669"/>
    <property type="project" value="UniProtKB-UniRule"/>
</dbReference>
<dbReference type="PRINTS" id="PR00723">
    <property type="entry name" value="SUBTILISIN"/>
</dbReference>
<dbReference type="Proteomes" id="UP000199659">
    <property type="component" value="Unassembled WGS sequence"/>
</dbReference>
<dbReference type="PANTHER" id="PTHR43806:SF11">
    <property type="entry name" value="CEREVISIN-RELATED"/>
    <property type="match status" value="1"/>
</dbReference>
<dbReference type="GO" id="GO:0006508">
    <property type="term" value="P:proteolysis"/>
    <property type="evidence" value="ECO:0007669"/>
    <property type="project" value="UniProtKB-KW"/>
</dbReference>
<dbReference type="InterPro" id="IPR036852">
    <property type="entry name" value="Peptidase_S8/S53_dom_sf"/>
</dbReference>
<name>A0A1I6ISQ7_9FIRM</name>
<reference evidence="7 8" key="1">
    <citation type="submission" date="2016-10" db="EMBL/GenBank/DDBJ databases">
        <authorList>
            <person name="de Groot N.N."/>
        </authorList>
    </citation>
    <scope>NUCLEOTIDE SEQUENCE [LARGE SCALE GENOMIC DNA]</scope>
    <source>
        <strain evidence="7 8">743A</strain>
    </source>
</reference>
<accession>A0A1I6ISQ7</accession>
<comment type="similarity">
    <text evidence="1 5">Belongs to the peptidase S8 family.</text>
</comment>
<dbReference type="EMBL" id="FOYZ01000003">
    <property type="protein sequence ID" value="SFR69753.1"/>
    <property type="molecule type" value="Genomic_DNA"/>
</dbReference>
<evidence type="ECO:0000256" key="1">
    <source>
        <dbReference type="ARBA" id="ARBA00011073"/>
    </source>
</evidence>
<dbReference type="InterPro" id="IPR034045">
    <property type="entry name" value="Pep_S8_CspA-like"/>
</dbReference>
<dbReference type="Pfam" id="PF00082">
    <property type="entry name" value="Peptidase_S8"/>
    <property type="match status" value="2"/>
</dbReference>
<evidence type="ECO:0000313" key="8">
    <source>
        <dbReference type="Proteomes" id="UP000199659"/>
    </source>
</evidence>
<sequence length="565" mass="62919">MSDIVNPIISEEYADLLIPKNDIEDMLQIFPDAIVTPINYIISLLNIPVSYITNQTISRLGYGLFPGYLGLVGKESLEASGITKLRGIPALNLRGEGVLIGILDTGIDYTNPIFQYPDGTTRIVSIWDQTIQSENQPEGFLYGTEYTREQINLALQSENPFDIVPTRDENGHGTMIAGIAGGNEVPEKDFYGIASQAEFVVVKLKTAKKYFKEFYFILEDAVVYQENDFSFALEYLLAVAAKLSRPMTIGIAISSFEGPHDGRGDLSTYLSLIAATPGIACTLPAGNEGIARRHYFGMPDAKTRSNIVELNVGENAHSFTMQLWGKRPNIYSVDIISPSGEYVPRLIYSINEFREISFIFEKTVIYLDYQFMESQSSDPFIMFRFKDPDPGIWKINVYEVGDIKYGFHIWLPMEGFVSDNIFFIQPDPYMTVLSLSTNPTAIVATAYDYTDDSLFKEASKGYTRAGDINPQLAAPGVNVIGPTLEHSFTPYSGTSISSAYTAGVAAMLLEWGIVQGNLPNMSTVDMRILLIRGARRLKGVEYPNREWGYGILDIYNVFDSLRTKG</sequence>
<dbReference type="PROSITE" id="PS51892">
    <property type="entry name" value="SUBTILASE"/>
    <property type="match status" value="1"/>
</dbReference>
<feature type="active site" description="Charge relay system" evidence="5">
    <location>
        <position position="104"/>
    </location>
</feature>
<evidence type="ECO:0000313" key="7">
    <source>
        <dbReference type="EMBL" id="SFR69753.1"/>
    </source>
</evidence>
<keyword evidence="2 5" id="KW-0645">Protease</keyword>
<evidence type="ECO:0000256" key="4">
    <source>
        <dbReference type="ARBA" id="ARBA00022825"/>
    </source>
</evidence>
<evidence type="ECO:0000256" key="5">
    <source>
        <dbReference type="PROSITE-ProRule" id="PRU01240"/>
    </source>
</evidence>
<gene>
    <name evidence="7" type="ORF">SAMN05661086_01139</name>
</gene>
<evidence type="ECO:0000256" key="2">
    <source>
        <dbReference type="ARBA" id="ARBA00022670"/>
    </source>
</evidence>
<dbReference type="PROSITE" id="PS00136">
    <property type="entry name" value="SUBTILASE_ASP"/>
    <property type="match status" value="1"/>
</dbReference>
<feature type="domain" description="Peptidase S8/S53" evidence="6">
    <location>
        <begin position="95"/>
        <end position="206"/>
    </location>
</feature>
<protein>
    <submittedName>
        <fullName evidence="7">Subtilase family protein</fullName>
    </submittedName>
</protein>
<organism evidence="7 8">
    <name type="scientific">Anaeromicropila populeti</name>
    <dbReference type="NCBI Taxonomy" id="37658"/>
    <lineage>
        <taxon>Bacteria</taxon>
        <taxon>Bacillati</taxon>
        <taxon>Bacillota</taxon>
        <taxon>Clostridia</taxon>
        <taxon>Lachnospirales</taxon>
        <taxon>Lachnospiraceae</taxon>
        <taxon>Anaeromicropila</taxon>
    </lineage>
</organism>